<keyword evidence="1" id="KW-0472">Membrane</keyword>
<evidence type="ECO:0000256" key="1">
    <source>
        <dbReference type="SAM" id="Phobius"/>
    </source>
</evidence>
<evidence type="ECO:0000313" key="3">
    <source>
        <dbReference type="Proteomes" id="UP000199542"/>
    </source>
</evidence>
<dbReference type="AlphaFoldDB" id="A0A1G4U2L2"/>
<name>A0A1G4U2L2_9HYPH</name>
<evidence type="ECO:0000313" key="2">
    <source>
        <dbReference type="EMBL" id="SCW87850.1"/>
    </source>
</evidence>
<protein>
    <submittedName>
        <fullName evidence="2">Uncharacterized protein</fullName>
    </submittedName>
</protein>
<organism evidence="2 3">
    <name type="scientific">Rhizobium mongolense subsp. loessense</name>
    <dbReference type="NCBI Taxonomy" id="158890"/>
    <lineage>
        <taxon>Bacteria</taxon>
        <taxon>Pseudomonadati</taxon>
        <taxon>Pseudomonadota</taxon>
        <taxon>Alphaproteobacteria</taxon>
        <taxon>Hyphomicrobiales</taxon>
        <taxon>Rhizobiaceae</taxon>
        <taxon>Rhizobium/Agrobacterium group</taxon>
        <taxon>Rhizobium</taxon>
    </lineage>
</organism>
<keyword evidence="1" id="KW-0812">Transmembrane</keyword>
<gene>
    <name evidence="2" type="ORF">SAMN02927900_06021</name>
</gene>
<sequence>MMNVMMGGGMMWGMGIATLIGIAVIVLVIAALVKYVFFR</sequence>
<accession>A0A1G4U2L2</accession>
<proteinExistence type="predicted"/>
<feature type="transmembrane region" description="Helical" evidence="1">
    <location>
        <begin position="12"/>
        <end position="37"/>
    </location>
</feature>
<dbReference type="Proteomes" id="UP000199542">
    <property type="component" value="Unassembled WGS sequence"/>
</dbReference>
<dbReference type="EMBL" id="FMTM01000016">
    <property type="protein sequence ID" value="SCW87850.1"/>
    <property type="molecule type" value="Genomic_DNA"/>
</dbReference>
<reference evidence="2 3" key="1">
    <citation type="submission" date="2016-10" db="EMBL/GenBank/DDBJ databases">
        <authorList>
            <person name="de Groot N.N."/>
        </authorList>
    </citation>
    <scope>NUCLEOTIDE SEQUENCE [LARGE SCALE GENOMIC DNA]</scope>
    <source>
        <strain evidence="2 3">CGMCC 1.3401</strain>
    </source>
</reference>
<keyword evidence="1" id="KW-1133">Transmembrane helix</keyword>